<dbReference type="GO" id="GO:0005829">
    <property type="term" value="C:cytosol"/>
    <property type="evidence" value="ECO:0007669"/>
    <property type="project" value="TreeGrafter"/>
</dbReference>
<feature type="domain" description="DNA2/NAM7 helicase helicase" evidence="1">
    <location>
        <begin position="209"/>
        <end position="286"/>
    </location>
</feature>
<dbReference type="AlphaFoldDB" id="A0A1D1UXL5"/>
<dbReference type="InterPro" id="IPR045055">
    <property type="entry name" value="DNA2/NAM7-like"/>
</dbReference>
<comment type="caution">
    <text evidence="3">The sequence shown here is derived from an EMBL/GenBank/DDBJ whole genome shotgun (WGS) entry which is preliminary data.</text>
</comment>
<name>A0A1D1UXL5_RAMVA</name>
<evidence type="ECO:0000313" key="3">
    <source>
        <dbReference type="EMBL" id="GAU94376.1"/>
    </source>
</evidence>
<dbReference type="GO" id="GO:0035194">
    <property type="term" value="P:regulatory ncRNA-mediated post-transcriptional gene silencing"/>
    <property type="evidence" value="ECO:0007669"/>
    <property type="project" value="TreeGrafter"/>
</dbReference>
<dbReference type="PANTHER" id="PTHR10887:SF322">
    <property type="entry name" value="HELICASE MOV-10"/>
    <property type="match status" value="1"/>
</dbReference>
<dbReference type="Pfam" id="PF13086">
    <property type="entry name" value="AAA_11"/>
    <property type="match status" value="1"/>
</dbReference>
<accession>A0A1D1UXL5</accession>
<evidence type="ECO:0000259" key="2">
    <source>
        <dbReference type="Pfam" id="PF13087"/>
    </source>
</evidence>
<dbReference type="SUPFAM" id="SSF52540">
    <property type="entry name" value="P-loop containing nucleoside triphosphate hydrolases"/>
    <property type="match status" value="1"/>
</dbReference>
<dbReference type="STRING" id="947166.A0A1D1UXL5"/>
<dbReference type="OrthoDB" id="6513042at2759"/>
<sequence>MDCVKFACDPRFYEYYHKYSTWDFAFMLNRNTYKELHEMINFAKRNISKRLLFPDVLHRDSCANRVTANLAEVEPIKFCNDSLNQAQRNAVRMVVTGKCQPLAHVLVGSPGDLIFRSRCRLVITSKRRSSVFCVAGTGKTVIGVEIILQIFLTSPKGRILVFAPSNAGVDLIGETLMQSNKVPTNALRRLLGFSRNPEHIPDSLAASVQTGCEEKLDDECRIILTMCLGAAFLFQLVHDFTHIVMDEAGFCTEPEALMPLAAAAGRPDVQVVLAGDPNQLGPVIFSPFAKELGLAKSLMCRLLELPAYREGTKYCPFVVRKLDISYRAVPALLKIPSQLFYDEELKSSLEDSENVYAERLGTSPLTFWPVKSQEFRESRSSSIYNPGQVSAVTTLLKSLVAVGLEPQDIGIITPYRLQVSKIRDGVSKEFLDEEGKLKIGTVDEFQGQEKKAIILSTVRARKRQDNDDEEAPIKSLLGFVACPKRINVALTRAKFFMIIIGDPISSLWINTGEAVCATAWPRTCTRRMSTTVSSTRHRQAFRERASNRESAIVFANLTKNHRFLSCRLCSKYLLYSLLMIELFSD</sequence>
<dbReference type="InterPro" id="IPR047187">
    <property type="entry name" value="SF1_C_Upf1"/>
</dbReference>
<dbReference type="GO" id="GO:0004386">
    <property type="term" value="F:helicase activity"/>
    <property type="evidence" value="ECO:0007669"/>
    <property type="project" value="InterPro"/>
</dbReference>
<gene>
    <name evidence="3" type="primary">RvY_06158</name>
    <name evidence="3" type="synonym">RvY_06158.1</name>
    <name evidence="3" type="ORF">RvY_06158-1</name>
</gene>
<dbReference type="Gene3D" id="3.40.50.300">
    <property type="entry name" value="P-loop containing nucleotide triphosphate hydrolases"/>
    <property type="match status" value="2"/>
</dbReference>
<organism evidence="3 4">
    <name type="scientific">Ramazzottius varieornatus</name>
    <name type="common">Water bear</name>
    <name type="synonym">Tardigrade</name>
    <dbReference type="NCBI Taxonomy" id="947166"/>
    <lineage>
        <taxon>Eukaryota</taxon>
        <taxon>Metazoa</taxon>
        <taxon>Ecdysozoa</taxon>
        <taxon>Tardigrada</taxon>
        <taxon>Eutardigrada</taxon>
        <taxon>Parachela</taxon>
        <taxon>Hypsibioidea</taxon>
        <taxon>Ramazzottiidae</taxon>
        <taxon>Ramazzottius</taxon>
    </lineage>
</organism>
<proteinExistence type="predicted"/>
<evidence type="ECO:0000259" key="1">
    <source>
        <dbReference type="Pfam" id="PF13086"/>
    </source>
</evidence>
<keyword evidence="4" id="KW-1185">Reference proteome</keyword>
<dbReference type="Pfam" id="PF13087">
    <property type="entry name" value="AAA_12"/>
    <property type="match status" value="1"/>
</dbReference>
<feature type="domain" description="DNA2/NAM7 helicase-like C-terminal" evidence="2">
    <location>
        <begin position="297"/>
        <end position="502"/>
    </location>
</feature>
<dbReference type="GO" id="GO:0043186">
    <property type="term" value="C:P granule"/>
    <property type="evidence" value="ECO:0007669"/>
    <property type="project" value="TreeGrafter"/>
</dbReference>
<protein>
    <submittedName>
        <fullName evidence="3">Uncharacterized protein</fullName>
    </submittedName>
</protein>
<dbReference type="CDD" id="cd18808">
    <property type="entry name" value="SF1_C_Upf1"/>
    <property type="match status" value="1"/>
</dbReference>
<reference evidence="3 4" key="1">
    <citation type="journal article" date="2016" name="Nat. Commun.">
        <title>Extremotolerant tardigrade genome and improved radiotolerance of human cultured cells by tardigrade-unique protein.</title>
        <authorList>
            <person name="Hashimoto T."/>
            <person name="Horikawa D.D."/>
            <person name="Saito Y."/>
            <person name="Kuwahara H."/>
            <person name="Kozuka-Hata H."/>
            <person name="Shin-I T."/>
            <person name="Minakuchi Y."/>
            <person name="Ohishi K."/>
            <person name="Motoyama A."/>
            <person name="Aizu T."/>
            <person name="Enomoto A."/>
            <person name="Kondo K."/>
            <person name="Tanaka S."/>
            <person name="Hara Y."/>
            <person name="Koshikawa S."/>
            <person name="Sagara H."/>
            <person name="Miura T."/>
            <person name="Yokobori S."/>
            <person name="Miyagawa K."/>
            <person name="Suzuki Y."/>
            <person name="Kubo T."/>
            <person name="Oyama M."/>
            <person name="Kohara Y."/>
            <person name="Fujiyama A."/>
            <person name="Arakawa K."/>
            <person name="Katayama T."/>
            <person name="Toyoda A."/>
            <person name="Kunieda T."/>
        </authorList>
    </citation>
    <scope>NUCLEOTIDE SEQUENCE [LARGE SCALE GENOMIC DNA]</scope>
    <source>
        <strain evidence="3 4">YOKOZUNA-1</strain>
    </source>
</reference>
<evidence type="ECO:0000313" key="4">
    <source>
        <dbReference type="Proteomes" id="UP000186922"/>
    </source>
</evidence>
<dbReference type="InterPro" id="IPR041679">
    <property type="entry name" value="DNA2/NAM7-like_C"/>
</dbReference>
<dbReference type="PANTHER" id="PTHR10887">
    <property type="entry name" value="DNA2/NAM7 HELICASE FAMILY"/>
    <property type="match status" value="1"/>
</dbReference>
<dbReference type="InterPro" id="IPR027417">
    <property type="entry name" value="P-loop_NTPase"/>
</dbReference>
<dbReference type="EMBL" id="BDGG01000002">
    <property type="protein sequence ID" value="GAU94376.1"/>
    <property type="molecule type" value="Genomic_DNA"/>
</dbReference>
<dbReference type="Proteomes" id="UP000186922">
    <property type="component" value="Unassembled WGS sequence"/>
</dbReference>
<dbReference type="InterPro" id="IPR041677">
    <property type="entry name" value="DNA2/NAM7_AAA_11"/>
</dbReference>